<reference evidence="1" key="1">
    <citation type="submission" date="2022-02" db="EMBL/GenBank/DDBJ databases">
        <title>Plant Genome Project.</title>
        <authorList>
            <person name="Zhang R.-G."/>
        </authorList>
    </citation>
    <scope>NUCLEOTIDE SEQUENCE</scope>
    <source>
        <strain evidence="1">AT1</strain>
    </source>
</reference>
<keyword evidence="2" id="KW-1185">Reference proteome</keyword>
<organism evidence="1 2">
    <name type="scientific">Rhododendron molle</name>
    <name type="common">Chinese azalea</name>
    <name type="synonym">Azalea mollis</name>
    <dbReference type="NCBI Taxonomy" id="49168"/>
    <lineage>
        <taxon>Eukaryota</taxon>
        <taxon>Viridiplantae</taxon>
        <taxon>Streptophyta</taxon>
        <taxon>Embryophyta</taxon>
        <taxon>Tracheophyta</taxon>
        <taxon>Spermatophyta</taxon>
        <taxon>Magnoliopsida</taxon>
        <taxon>eudicotyledons</taxon>
        <taxon>Gunneridae</taxon>
        <taxon>Pentapetalae</taxon>
        <taxon>asterids</taxon>
        <taxon>Ericales</taxon>
        <taxon>Ericaceae</taxon>
        <taxon>Ericoideae</taxon>
        <taxon>Rhodoreae</taxon>
        <taxon>Rhododendron</taxon>
    </lineage>
</organism>
<sequence length="288" mass="32278">MPHGRLSLDSITYYKDAGNEQADSKLFEVCNRQLPTVNDPKTHFQARNMDLDQYFHNLSNEDDDASMEKWESLPAGVDPREDKPTGGFDCNICLDLVHEPVVTLCGHLYCWPCIYKWIHFRSVSNNENADDPQQQPQCPVCKSEVSQKTLVPLYGRGLSEGKESPHLGIVVPRRPPSPTCGAHAISGSRPSLQQRRNMQPVPPVLTLGGSAAMAADAFQPMVGMYGEMVYARMFENSETTMYSSSPNSYRLAGRGSPRLRRHMMEADKSLSRVCFFLCCCIVLCLFSF</sequence>
<gene>
    <name evidence="1" type="ORF">RHMOL_Rhmol04G0107100</name>
</gene>
<dbReference type="Proteomes" id="UP001062846">
    <property type="component" value="Chromosome 4"/>
</dbReference>
<protein>
    <submittedName>
        <fullName evidence="1">Uncharacterized protein</fullName>
    </submittedName>
</protein>
<evidence type="ECO:0000313" key="2">
    <source>
        <dbReference type="Proteomes" id="UP001062846"/>
    </source>
</evidence>
<dbReference type="EMBL" id="CM046391">
    <property type="protein sequence ID" value="KAI8558589.1"/>
    <property type="molecule type" value="Genomic_DNA"/>
</dbReference>
<proteinExistence type="predicted"/>
<comment type="caution">
    <text evidence="1">The sequence shown here is derived from an EMBL/GenBank/DDBJ whole genome shotgun (WGS) entry which is preliminary data.</text>
</comment>
<evidence type="ECO:0000313" key="1">
    <source>
        <dbReference type="EMBL" id="KAI8558589.1"/>
    </source>
</evidence>
<accession>A0ACC0P090</accession>
<name>A0ACC0P090_RHOML</name>